<dbReference type="RefSeq" id="XP_016211038.1">
    <property type="nucleotide sequence ID" value="XM_016361218.1"/>
</dbReference>
<dbReference type="RefSeq" id="XP_016211039.1">
    <property type="nucleotide sequence ID" value="XM_016361219.1"/>
</dbReference>
<dbReference type="GeneID" id="27315427"/>
<dbReference type="Proteomes" id="UP000053259">
    <property type="component" value="Unassembled WGS sequence"/>
</dbReference>
<evidence type="ECO:0000313" key="4">
    <source>
        <dbReference type="Proteomes" id="UP000053259"/>
    </source>
</evidence>
<proteinExistence type="predicted"/>
<dbReference type="EMBL" id="KN847557">
    <property type="protein sequence ID" value="KIW01170.1"/>
    <property type="molecule type" value="Genomic_DNA"/>
</dbReference>
<reference evidence="3 4" key="1">
    <citation type="submission" date="2015-01" db="EMBL/GenBank/DDBJ databases">
        <title>The Genome Sequence of Ochroconis gallopava CBS43764.</title>
        <authorList>
            <consortium name="The Broad Institute Genomics Platform"/>
            <person name="Cuomo C."/>
            <person name="de Hoog S."/>
            <person name="Gorbushina A."/>
            <person name="Stielow B."/>
            <person name="Teixiera M."/>
            <person name="Abouelleil A."/>
            <person name="Chapman S.B."/>
            <person name="Priest M."/>
            <person name="Young S.K."/>
            <person name="Wortman J."/>
            <person name="Nusbaum C."/>
            <person name="Birren B."/>
        </authorList>
    </citation>
    <scope>NUCLEOTIDE SEQUENCE [LARGE SCALE GENOMIC DNA]</scope>
    <source>
        <strain evidence="3 4">CBS 43764</strain>
    </source>
</reference>
<dbReference type="Gene3D" id="3.90.79.10">
    <property type="entry name" value="Nucleoside Triphosphate Pyrophosphohydrolase"/>
    <property type="match status" value="1"/>
</dbReference>
<organism evidence="3 4">
    <name type="scientific">Verruconis gallopava</name>
    <dbReference type="NCBI Taxonomy" id="253628"/>
    <lineage>
        <taxon>Eukaryota</taxon>
        <taxon>Fungi</taxon>
        <taxon>Dikarya</taxon>
        <taxon>Ascomycota</taxon>
        <taxon>Pezizomycotina</taxon>
        <taxon>Dothideomycetes</taxon>
        <taxon>Pleosporomycetidae</taxon>
        <taxon>Venturiales</taxon>
        <taxon>Sympoventuriaceae</taxon>
        <taxon>Verruconis</taxon>
    </lineage>
</organism>
<protein>
    <recommendedName>
        <fullName evidence="2">Nudix hydrolase domain-containing protein</fullName>
    </recommendedName>
</protein>
<dbReference type="OrthoDB" id="10259236at2759"/>
<keyword evidence="1" id="KW-0378">Hydrolase</keyword>
<dbReference type="EMBL" id="KN847557">
    <property type="protein sequence ID" value="KIW01169.1"/>
    <property type="molecule type" value="Genomic_DNA"/>
</dbReference>
<dbReference type="VEuPathDB" id="FungiDB:PV09_07454"/>
<dbReference type="PROSITE" id="PS00893">
    <property type="entry name" value="NUDIX_BOX"/>
    <property type="match status" value="1"/>
</dbReference>
<feature type="domain" description="Nudix hydrolase" evidence="2">
    <location>
        <begin position="22"/>
        <end position="175"/>
    </location>
</feature>
<evidence type="ECO:0000313" key="3">
    <source>
        <dbReference type="EMBL" id="KIW01169.1"/>
    </source>
</evidence>
<dbReference type="InterPro" id="IPR000086">
    <property type="entry name" value="NUDIX_hydrolase_dom"/>
</dbReference>
<gene>
    <name evidence="3" type="ORF">PV09_07454</name>
</gene>
<dbReference type="AlphaFoldDB" id="A0A0D2APS9"/>
<keyword evidence="4" id="KW-1185">Reference proteome</keyword>
<name>A0A0D2APS9_9PEZI</name>
<dbReference type="PROSITE" id="PS51462">
    <property type="entry name" value="NUDIX"/>
    <property type="match status" value="1"/>
</dbReference>
<sequence length="234" mass="26200">MSTTIAGTLAAHPVFAEFPARNFVTASGVAIFHVKTARVVLCYHTRDKYWFLPKGRRDAGESSTRAAEREGFEESGYRNRLLPLPIQHRQPQAAATDPVYNVIEPVWTSLLPQSRRTQYLLHWYIAETLPPALEASMGPPPASREYQEPPAYPQELLLRERIDAEPPGYEPVKYENTGVDSEEALYASELVPVQEAISKLGRSSMAEVVLIGWDRIQARLLAEGRSTSSYDAKT</sequence>
<accession>A0A0D2APS9</accession>
<dbReference type="HOGENOM" id="CLU_037162_2_2_1"/>
<dbReference type="SUPFAM" id="SSF55811">
    <property type="entry name" value="Nudix"/>
    <property type="match status" value="1"/>
</dbReference>
<evidence type="ECO:0000259" key="2">
    <source>
        <dbReference type="PROSITE" id="PS51462"/>
    </source>
</evidence>
<dbReference type="GO" id="GO:0016787">
    <property type="term" value="F:hydrolase activity"/>
    <property type="evidence" value="ECO:0007669"/>
    <property type="project" value="UniProtKB-KW"/>
</dbReference>
<dbReference type="Pfam" id="PF00293">
    <property type="entry name" value="NUDIX"/>
    <property type="match status" value="1"/>
</dbReference>
<evidence type="ECO:0000256" key="1">
    <source>
        <dbReference type="ARBA" id="ARBA00022801"/>
    </source>
</evidence>
<dbReference type="InterPro" id="IPR020084">
    <property type="entry name" value="NUDIX_hydrolase_CS"/>
</dbReference>
<dbReference type="InterPro" id="IPR015797">
    <property type="entry name" value="NUDIX_hydrolase-like_dom_sf"/>
</dbReference>